<keyword evidence="1" id="KW-1133">Transmembrane helix</keyword>
<evidence type="ECO:0000313" key="3">
    <source>
        <dbReference type="Proteomes" id="UP000201818"/>
    </source>
</evidence>
<gene>
    <name evidence="2" type="ORF">BPPAER656_00570</name>
</gene>
<dbReference type="KEGG" id="vg:26516110"/>
<proteinExistence type="predicted"/>
<reference evidence="2 3" key="1">
    <citation type="submission" date="2015-10" db="EMBL/GenBank/DDBJ databases">
        <title>Complete Genome Sequence of the Pseudomonas phage YMC11/02/R656_PAE_BP.</title>
        <authorList>
            <person name="Jeon J."/>
            <person name="Yong D."/>
            <person name="Lee K."/>
        </authorList>
    </citation>
    <scope>NUCLEOTIDE SEQUENCE [LARGE SCALE GENOMIC DNA]</scope>
</reference>
<keyword evidence="3" id="KW-1185">Reference proteome</keyword>
<feature type="transmembrane region" description="Helical" evidence="1">
    <location>
        <begin position="12"/>
        <end position="37"/>
    </location>
</feature>
<evidence type="ECO:0000313" key="2">
    <source>
        <dbReference type="EMBL" id="ALP47878.1"/>
    </source>
</evidence>
<sequence length="38" mass="3617">MNAKDAGIVGKRLANAALILATGVAIASIIAAIGVVLG</sequence>
<accession>A0A0S2SYA4</accession>
<dbReference type="GeneID" id="26516110"/>
<protein>
    <submittedName>
        <fullName evidence="2">Uncharacterized protein</fullName>
    </submittedName>
</protein>
<organism evidence="2 3">
    <name type="scientific">Pseudomonas phage YMC11/02/R656</name>
    <dbReference type="NCBI Taxonomy" id="1755689"/>
    <lineage>
        <taxon>Viruses</taxon>
        <taxon>Duplodnaviria</taxon>
        <taxon>Heunggongvirae</taxon>
        <taxon>Uroviricota</taxon>
        <taxon>Caudoviricetes</taxon>
        <taxon>Bugaksanvirus</taxon>
        <taxon>Bugaksanvirus R656</taxon>
    </lineage>
</organism>
<name>A0A0S2SYA4_9CAUD</name>
<keyword evidence="1" id="KW-0812">Transmembrane</keyword>
<dbReference type="Proteomes" id="UP000201818">
    <property type="component" value="Segment"/>
</dbReference>
<keyword evidence="1" id="KW-0472">Membrane</keyword>
<dbReference type="RefSeq" id="YP_009187454.1">
    <property type="nucleotide sequence ID" value="NC_028657.1"/>
</dbReference>
<dbReference type="EMBL" id="KT968831">
    <property type="protein sequence ID" value="ALP47878.1"/>
    <property type="molecule type" value="Genomic_DNA"/>
</dbReference>
<evidence type="ECO:0000256" key="1">
    <source>
        <dbReference type="SAM" id="Phobius"/>
    </source>
</evidence>